<dbReference type="Gene3D" id="3.10.450.50">
    <property type="match status" value="1"/>
</dbReference>
<dbReference type="Pfam" id="PF14534">
    <property type="entry name" value="DUF4440"/>
    <property type="match status" value="1"/>
</dbReference>
<gene>
    <name evidence="2" type="ORF">D1970_21895</name>
</gene>
<dbReference type="InterPro" id="IPR011944">
    <property type="entry name" value="Steroid_delta5-4_isomerase"/>
</dbReference>
<sequence length="149" mass="17019">MDNSVSKEVQILYKNLLDAWNNRNARVMADLFTEDGESIGFDGSQSIGREEIFSHLKPIFDDHPTARFVSKVKDVRFLSSHIAVLRAIAGMLPHQQTTINPKVNTHHTLVVVKKDGNWRIQLFQNTPAQFHGRPELVEQMTEELSQLLK</sequence>
<reference evidence="2 3" key="1">
    <citation type="submission" date="2018-08" db="EMBL/GenBank/DDBJ databases">
        <title>Bacillus jemisoniae sp. nov., Bacillus chryseoplanitiae sp. nov., Bacillus resnikiae sp. nov., and Bacillus frankliniae sp. nov., isolated from Viking spacecraft and associated surfaces.</title>
        <authorList>
            <person name="Seuylemezian A."/>
            <person name="Vaishampayan P."/>
        </authorList>
    </citation>
    <scope>NUCLEOTIDE SEQUENCE [LARGE SCALE GENOMIC DNA]</scope>
    <source>
        <strain evidence="2 3">JJ-247</strain>
    </source>
</reference>
<dbReference type="NCBIfam" id="TIGR02246">
    <property type="entry name" value="SgcJ/EcaC family oxidoreductase"/>
    <property type="match status" value="1"/>
</dbReference>
<dbReference type="InterPro" id="IPR027843">
    <property type="entry name" value="DUF4440"/>
</dbReference>
<dbReference type="EMBL" id="QWVT01000069">
    <property type="protein sequence ID" value="RID81421.1"/>
    <property type="molecule type" value="Genomic_DNA"/>
</dbReference>
<dbReference type="RefSeq" id="WP_119114949.1">
    <property type="nucleotide sequence ID" value="NZ_CBCSEO010000048.1"/>
</dbReference>
<name>A0A398AUT8_9BACI</name>
<comment type="caution">
    <text evidence="2">The sequence shown here is derived from an EMBL/GenBank/DDBJ whole genome shotgun (WGS) entry which is preliminary data.</text>
</comment>
<dbReference type="SUPFAM" id="SSF54427">
    <property type="entry name" value="NTF2-like"/>
    <property type="match status" value="1"/>
</dbReference>
<evidence type="ECO:0000259" key="1">
    <source>
        <dbReference type="Pfam" id="PF14534"/>
    </source>
</evidence>
<keyword evidence="3" id="KW-1185">Reference proteome</keyword>
<dbReference type="InterPro" id="IPR032710">
    <property type="entry name" value="NTF2-like_dom_sf"/>
</dbReference>
<protein>
    <submittedName>
        <fullName evidence="2">SgcJ/EcaC family oxidoreductase</fullName>
    </submittedName>
</protein>
<dbReference type="AlphaFoldDB" id="A0A398AUT8"/>
<dbReference type="OrthoDB" id="9803476at2"/>
<accession>A0A398AUT8</accession>
<dbReference type="Proteomes" id="UP000265816">
    <property type="component" value="Unassembled WGS sequence"/>
</dbReference>
<organism evidence="2 3">
    <name type="scientific">Mesobacillus zeae</name>
    <dbReference type="NCBI Taxonomy" id="1917180"/>
    <lineage>
        <taxon>Bacteria</taxon>
        <taxon>Bacillati</taxon>
        <taxon>Bacillota</taxon>
        <taxon>Bacilli</taxon>
        <taxon>Bacillales</taxon>
        <taxon>Bacillaceae</taxon>
        <taxon>Mesobacillus</taxon>
    </lineage>
</organism>
<evidence type="ECO:0000313" key="2">
    <source>
        <dbReference type="EMBL" id="RID81421.1"/>
    </source>
</evidence>
<feature type="domain" description="DUF4440" evidence="1">
    <location>
        <begin position="12"/>
        <end position="120"/>
    </location>
</feature>
<evidence type="ECO:0000313" key="3">
    <source>
        <dbReference type="Proteomes" id="UP000265816"/>
    </source>
</evidence>
<proteinExistence type="predicted"/>